<dbReference type="Pfam" id="PF00378">
    <property type="entry name" value="ECH_1"/>
    <property type="match status" value="1"/>
</dbReference>
<protein>
    <submittedName>
        <fullName evidence="2">Enoyl-CoA hydratase</fullName>
    </submittedName>
</protein>
<sequence>MSEQVLLVEHEGPVAVVTLNRPRAKNALDTELISALLETLPRLGEDASVRVVVLTGAGGAFCAGADLKNAMSGLQAAGGLDAIMDRYHGIIRAIVNAPKPFVAMVEGPAVGFGCDLALACELRMFGQDAYLEERFVKIGLMPDGGGSFWLPRLVGLGRAMEIMLTGDRISADRALSLGLANHVLPAAELRAETMKLAGRLAKGPPLAYAEIKRAVRLSLGSTIDEALDREKAGQVKLLQSADCMEGVLSWMEKREPSFQGK</sequence>
<gene>
    <name evidence="2" type="ORF">KEG57_34650</name>
</gene>
<dbReference type="EMBL" id="JAGTJJ010000030">
    <property type="protein sequence ID" value="MDC3985672.1"/>
    <property type="molecule type" value="Genomic_DNA"/>
</dbReference>
<dbReference type="InterPro" id="IPR001753">
    <property type="entry name" value="Enoyl-CoA_hydra/iso"/>
</dbReference>
<dbReference type="AlphaFoldDB" id="A0A9X4AWT5"/>
<evidence type="ECO:0000256" key="1">
    <source>
        <dbReference type="ARBA" id="ARBA00005254"/>
    </source>
</evidence>
<comment type="caution">
    <text evidence="2">The sequence shown here is derived from an EMBL/GenBank/DDBJ whole genome shotgun (WGS) entry which is preliminary data.</text>
</comment>
<dbReference type="InterPro" id="IPR029045">
    <property type="entry name" value="ClpP/crotonase-like_dom_sf"/>
</dbReference>
<evidence type="ECO:0000313" key="3">
    <source>
        <dbReference type="Proteomes" id="UP001151081"/>
    </source>
</evidence>
<name>A0A9X4AWT5_9BACT</name>
<comment type="similarity">
    <text evidence="1">Belongs to the enoyl-CoA hydratase/isomerase family.</text>
</comment>
<dbReference type="PANTHER" id="PTHR43459">
    <property type="entry name" value="ENOYL-COA HYDRATASE"/>
    <property type="match status" value="1"/>
</dbReference>
<dbReference type="PANTHER" id="PTHR43459:SF1">
    <property type="entry name" value="EG:BACN32G11.4 PROTEIN"/>
    <property type="match status" value="1"/>
</dbReference>
<dbReference type="RefSeq" id="WP_272421655.1">
    <property type="nucleotide sequence ID" value="NZ_JAGTJJ010000030.1"/>
</dbReference>
<dbReference type="Proteomes" id="UP001151081">
    <property type="component" value="Unassembled WGS sequence"/>
</dbReference>
<dbReference type="GO" id="GO:0003824">
    <property type="term" value="F:catalytic activity"/>
    <property type="evidence" value="ECO:0007669"/>
    <property type="project" value="UniProtKB-ARBA"/>
</dbReference>
<dbReference type="SUPFAM" id="SSF52096">
    <property type="entry name" value="ClpP/crotonase"/>
    <property type="match status" value="1"/>
</dbReference>
<proteinExistence type="inferred from homology"/>
<keyword evidence="3" id="KW-1185">Reference proteome</keyword>
<evidence type="ECO:0000313" key="2">
    <source>
        <dbReference type="EMBL" id="MDC3985672.1"/>
    </source>
</evidence>
<organism evidence="2 3">
    <name type="scientific">Polyangium jinanense</name>
    <dbReference type="NCBI Taxonomy" id="2829994"/>
    <lineage>
        <taxon>Bacteria</taxon>
        <taxon>Pseudomonadati</taxon>
        <taxon>Myxococcota</taxon>
        <taxon>Polyangia</taxon>
        <taxon>Polyangiales</taxon>
        <taxon>Polyangiaceae</taxon>
        <taxon>Polyangium</taxon>
    </lineage>
</organism>
<reference evidence="2 3" key="1">
    <citation type="submission" date="2021-04" db="EMBL/GenBank/DDBJ databases">
        <title>Genome analysis of Polyangium sp.</title>
        <authorList>
            <person name="Li Y."/>
            <person name="Wang J."/>
        </authorList>
    </citation>
    <scope>NUCLEOTIDE SEQUENCE [LARGE SCALE GENOMIC DNA]</scope>
    <source>
        <strain evidence="2 3">SDU14</strain>
    </source>
</reference>
<dbReference type="InterPro" id="IPR014748">
    <property type="entry name" value="Enoyl-CoA_hydra_C"/>
</dbReference>
<accession>A0A9X4AWT5</accession>
<dbReference type="Gene3D" id="3.90.226.10">
    <property type="entry name" value="2-enoyl-CoA Hydratase, Chain A, domain 1"/>
    <property type="match status" value="1"/>
</dbReference>
<dbReference type="CDD" id="cd06558">
    <property type="entry name" value="crotonase-like"/>
    <property type="match status" value="1"/>
</dbReference>
<dbReference type="Gene3D" id="1.10.12.10">
    <property type="entry name" value="Lyase 2-enoyl-coa Hydratase, Chain A, domain 2"/>
    <property type="match status" value="1"/>
</dbReference>